<dbReference type="InterPro" id="IPR036291">
    <property type="entry name" value="NAD(P)-bd_dom_sf"/>
</dbReference>
<name>A0ABU6NID6_9BACI</name>
<dbReference type="PROSITE" id="PS00061">
    <property type="entry name" value="ADH_SHORT"/>
    <property type="match status" value="1"/>
</dbReference>
<dbReference type="Proteomes" id="UP001341820">
    <property type="component" value="Unassembled WGS sequence"/>
</dbReference>
<evidence type="ECO:0000256" key="1">
    <source>
        <dbReference type="ARBA" id="ARBA00006484"/>
    </source>
</evidence>
<gene>
    <name evidence="4" type="ORF">P5F74_07510</name>
</gene>
<dbReference type="PRINTS" id="PR00081">
    <property type="entry name" value="GDHRDH"/>
</dbReference>
<dbReference type="PRINTS" id="PR00080">
    <property type="entry name" value="SDRFAMILY"/>
</dbReference>
<keyword evidence="5" id="KW-1185">Reference proteome</keyword>
<evidence type="ECO:0000313" key="4">
    <source>
        <dbReference type="EMBL" id="MED4127975.1"/>
    </source>
</evidence>
<evidence type="ECO:0000313" key="5">
    <source>
        <dbReference type="Proteomes" id="UP001341820"/>
    </source>
</evidence>
<dbReference type="Gene3D" id="3.40.50.720">
    <property type="entry name" value="NAD(P)-binding Rossmann-like Domain"/>
    <property type="match status" value="1"/>
</dbReference>
<dbReference type="SUPFAM" id="SSF51735">
    <property type="entry name" value="NAD(P)-binding Rossmann-fold domains"/>
    <property type="match status" value="1"/>
</dbReference>
<organism evidence="4 5">
    <name type="scientific">Shouchella miscanthi</name>
    <dbReference type="NCBI Taxonomy" id="2598861"/>
    <lineage>
        <taxon>Bacteria</taxon>
        <taxon>Bacillati</taxon>
        <taxon>Bacillota</taxon>
        <taxon>Bacilli</taxon>
        <taxon>Bacillales</taxon>
        <taxon>Bacillaceae</taxon>
        <taxon>Shouchella</taxon>
    </lineage>
</organism>
<evidence type="ECO:0000256" key="3">
    <source>
        <dbReference type="RuleBase" id="RU000363"/>
    </source>
</evidence>
<dbReference type="EMBL" id="JAROAS010000010">
    <property type="protein sequence ID" value="MED4127975.1"/>
    <property type="molecule type" value="Genomic_DNA"/>
</dbReference>
<dbReference type="Pfam" id="PF00106">
    <property type="entry name" value="adh_short"/>
    <property type="match status" value="1"/>
</dbReference>
<protein>
    <submittedName>
        <fullName evidence="4">SDR family NAD(P)-dependent oxidoreductase</fullName>
    </submittedName>
</protein>
<proteinExistence type="inferred from homology"/>
<sequence>MKTIWITGASSGLGEAVVNQLKGHHFQIVKLASRYQNLIETEPNVFECKLDLSDIMSIHHVVGELKEANLIPDIVINNAGIGQFAESWEIADEDVERVFQVNIVGLIQFTNRVIPLMMANGHGHIVQIASQAGKVATAKASVYAATKHALIGYSNGLRLELKPYAIDVSVMNPGPIHTPFLKSADKSGTYGEKMGAHLLQPDEVAKRVVKTLSSKEREINLPNYMTVVAKMHQLAPGLVEKIGKRFFYKKE</sequence>
<dbReference type="PANTHER" id="PTHR44196">
    <property type="entry name" value="DEHYDROGENASE/REDUCTASE SDR FAMILY MEMBER 7B"/>
    <property type="match status" value="1"/>
</dbReference>
<comment type="similarity">
    <text evidence="1 3">Belongs to the short-chain dehydrogenases/reductases (SDR) family.</text>
</comment>
<dbReference type="PANTHER" id="PTHR44196:SF1">
    <property type="entry name" value="DEHYDROGENASE_REDUCTASE SDR FAMILY MEMBER 7B"/>
    <property type="match status" value="1"/>
</dbReference>
<reference evidence="4 5" key="1">
    <citation type="submission" date="2023-03" db="EMBL/GenBank/DDBJ databases">
        <title>Bacillus Genome Sequencing.</title>
        <authorList>
            <person name="Dunlap C."/>
        </authorList>
    </citation>
    <scope>NUCLEOTIDE SEQUENCE [LARGE SCALE GENOMIC DNA]</scope>
    <source>
        <strain evidence="4 5">B-4107</strain>
    </source>
</reference>
<accession>A0ABU6NID6</accession>
<dbReference type="RefSeq" id="WP_328236842.1">
    <property type="nucleotide sequence ID" value="NZ_JAROAS010000010.1"/>
</dbReference>
<keyword evidence="2" id="KW-0560">Oxidoreductase</keyword>
<evidence type="ECO:0000256" key="2">
    <source>
        <dbReference type="ARBA" id="ARBA00023002"/>
    </source>
</evidence>
<dbReference type="InterPro" id="IPR020904">
    <property type="entry name" value="Sc_DH/Rdtase_CS"/>
</dbReference>
<dbReference type="InterPro" id="IPR002347">
    <property type="entry name" value="SDR_fam"/>
</dbReference>
<comment type="caution">
    <text evidence="4">The sequence shown here is derived from an EMBL/GenBank/DDBJ whole genome shotgun (WGS) entry which is preliminary data.</text>
</comment>